<proteinExistence type="predicted"/>
<dbReference type="EMBL" id="KQ964426">
    <property type="protein sequence ID" value="KXN74216.1"/>
    <property type="molecule type" value="Genomic_DNA"/>
</dbReference>
<dbReference type="SUPFAM" id="SSF56235">
    <property type="entry name" value="N-terminal nucleophile aminohydrolases (Ntn hydrolases)"/>
    <property type="match status" value="1"/>
</dbReference>
<organism evidence="1 2">
    <name type="scientific">Conidiobolus coronatus (strain ATCC 28846 / CBS 209.66 / NRRL 28638)</name>
    <name type="common">Delacroixia coronata</name>
    <dbReference type="NCBI Taxonomy" id="796925"/>
    <lineage>
        <taxon>Eukaryota</taxon>
        <taxon>Fungi</taxon>
        <taxon>Fungi incertae sedis</taxon>
        <taxon>Zoopagomycota</taxon>
        <taxon>Entomophthoromycotina</taxon>
        <taxon>Entomophthoromycetes</taxon>
        <taxon>Entomophthorales</taxon>
        <taxon>Ancylistaceae</taxon>
        <taxon>Conidiobolus</taxon>
    </lineage>
</organism>
<protein>
    <submittedName>
        <fullName evidence="1">Uncharacterized protein</fullName>
    </submittedName>
</protein>
<dbReference type="Proteomes" id="UP000070444">
    <property type="component" value="Unassembled WGS sequence"/>
</dbReference>
<keyword evidence="2" id="KW-1185">Reference proteome</keyword>
<dbReference type="InterPro" id="IPR029055">
    <property type="entry name" value="Ntn_hydrolases_N"/>
</dbReference>
<dbReference type="Pfam" id="PF01019">
    <property type="entry name" value="G_glu_transpept"/>
    <property type="match status" value="1"/>
</dbReference>
<gene>
    <name evidence="1" type="ORF">CONCODRAFT_2749</name>
</gene>
<accession>A0A137PGT9</accession>
<name>A0A137PGT9_CONC2</name>
<dbReference type="AlphaFoldDB" id="A0A137PGT9"/>
<evidence type="ECO:0000313" key="1">
    <source>
        <dbReference type="EMBL" id="KXN74216.1"/>
    </source>
</evidence>
<evidence type="ECO:0000313" key="2">
    <source>
        <dbReference type="Proteomes" id="UP000070444"/>
    </source>
</evidence>
<dbReference type="OrthoDB" id="1081007at2759"/>
<reference evidence="1 2" key="1">
    <citation type="journal article" date="2015" name="Genome Biol. Evol.">
        <title>Phylogenomic analyses indicate that early fungi evolved digesting cell walls of algal ancestors of land plants.</title>
        <authorList>
            <person name="Chang Y."/>
            <person name="Wang S."/>
            <person name="Sekimoto S."/>
            <person name="Aerts A.L."/>
            <person name="Choi C."/>
            <person name="Clum A."/>
            <person name="LaButti K.M."/>
            <person name="Lindquist E.A."/>
            <person name="Yee Ngan C."/>
            <person name="Ohm R.A."/>
            <person name="Salamov A.A."/>
            <person name="Grigoriev I.V."/>
            <person name="Spatafora J.W."/>
            <person name="Berbee M.L."/>
        </authorList>
    </citation>
    <scope>NUCLEOTIDE SEQUENCE [LARGE SCALE GENOMIC DNA]</scope>
    <source>
        <strain evidence="1 2">NRRL 28638</strain>
    </source>
</reference>
<sequence length="131" mass="14665">MKIFGVNETLIEVGDLVYCKNFDITLKIIIEDGDKGFYEGEVTKDIFNTVQSNVVREHSSGKFLNSTIYSTSVLSFGSILVNGLELLDPVIRSNVTGTQKGLYYRFLKCLKFGYVARTSLTDSVLLNFSNK</sequence>